<keyword evidence="2" id="KW-1133">Transmembrane helix</keyword>
<accession>A0A0C3B8H7</accession>
<feature type="transmembrane region" description="Helical" evidence="2">
    <location>
        <begin position="111"/>
        <end position="131"/>
    </location>
</feature>
<evidence type="ECO:0000256" key="1">
    <source>
        <dbReference type="SAM" id="MobiDB-lite"/>
    </source>
</evidence>
<dbReference type="InterPro" id="IPR021013">
    <property type="entry name" value="ATPase_Vma12"/>
</dbReference>
<keyword evidence="2" id="KW-0472">Membrane</keyword>
<organism evidence="3 4">
    <name type="scientific">Serendipita vermifera MAFF 305830</name>
    <dbReference type="NCBI Taxonomy" id="933852"/>
    <lineage>
        <taxon>Eukaryota</taxon>
        <taxon>Fungi</taxon>
        <taxon>Dikarya</taxon>
        <taxon>Basidiomycota</taxon>
        <taxon>Agaricomycotina</taxon>
        <taxon>Agaricomycetes</taxon>
        <taxon>Sebacinales</taxon>
        <taxon>Serendipitaceae</taxon>
        <taxon>Serendipita</taxon>
    </lineage>
</organism>
<dbReference type="Proteomes" id="UP000054097">
    <property type="component" value="Unassembled WGS sequence"/>
</dbReference>
<dbReference type="GO" id="GO:0070072">
    <property type="term" value="P:vacuolar proton-transporting V-type ATPase complex assembly"/>
    <property type="evidence" value="ECO:0007669"/>
    <property type="project" value="InterPro"/>
</dbReference>
<dbReference type="OrthoDB" id="3193718at2759"/>
<dbReference type="Pfam" id="PF11712">
    <property type="entry name" value="Vma12"/>
    <property type="match status" value="1"/>
</dbReference>
<dbReference type="HOGENOM" id="CLU_083084_0_0_1"/>
<keyword evidence="2" id="KW-0812">Transmembrane</keyword>
<keyword evidence="4" id="KW-1185">Reference proteome</keyword>
<name>A0A0C3B8H7_SERVB</name>
<feature type="transmembrane region" description="Helical" evidence="2">
    <location>
        <begin position="143"/>
        <end position="165"/>
    </location>
</feature>
<dbReference type="EMBL" id="KN824293">
    <property type="protein sequence ID" value="KIM28449.1"/>
    <property type="molecule type" value="Genomic_DNA"/>
</dbReference>
<feature type="region of interest" description="Disordered" evidence="1">
    <location>
        <begin position="201"/>
        <end position="248"/>
    </location>
</feature>
<evidence type="ECO:0000313" key="3">
    <source>
        <dbReference type="EMBL" id="KIM28449.1"/>
    </source>
</evidence>
<dbReference type="AlphaFoldDB" id="A0A0C3B8H7"/>
<evidence type="ECO:0000256" key="2">
    <source>
        <dbReference type="SAM" id="Phobius"/>
    </source>
</evidence>
<feature type="compositionally biased region" description="Polar residues" evidence="1">
    <location>
        <begin position="217"/>
        <end position="228"/>
    </location>
</feature>
<evidence type="ECO:0000313" key="4">
    <source>
        <dbReference type="Proteomes" id="UP000054097"/>
    </source>
</evidence>
<protein>
    <submittedName>
        <fullName evidence="3">Uncharacterized protein</fullName>
    </submittedName>
</protein>
<reference evidence="4" key="2">
    <citation type="submission" date="2015-01" db="EMBL/GenBank/DDBJ databases">
        <title>Evolutionary Origins and Diversification of the Mycorrhizal Mutualists.</title>
        <authorList>
            <consortium name="DOE Joint Genome Institute"/>
            <consortium name="Mycorrhizal Genomics Consortium"/>
            <person name="Kohler A."/>
            <person name="Kuo A."/>
            <person name="Nagy L.G."/>
            <person name="Floudas D."/>
            <person name="Copeland A."/>
            <person name="Barry K.W."/>
            <person name="Cichocki N."/>
            <person name="Veneault-Fourrey C."/>
            <person name="LaButti K."/>
            <person name="Lindquist E.A."/>
            <person name="Lipzen A."/>
            <person name="Lundell T."/>
            <person name="Morin E."/>
            <person name="Murat C."/>
            <person name="Riley R."/>
            <person name="Ohm R."/>
            <person name="Sun H."/>
            <person name="Tunlid A."/>
            <person name="Henrissat B."/>
            <person name="Grigoriev I.V."/>
            <person name="Hibbett D.S."/>
            <person name="Martin F."/>
        </authorList>
    </citation>
    <scope>NUCLEOTIDE SEQUENCE [LARGE SCALE GENOMIC DNA]</scope>
    <source>
        <strain evidence="4">MAFF 305830</strain>
    </source>
</reference>
<gene>
    <name evidence="3" type="ORF">M408DRAFT_16338</name>
</gene>
<sequence length="248" mass="27631">MSTLKVSIPDHLGDTLNPLIGILPTELENLVVTALEGTEILYSILADVSKWAYTEEGKQKLESKDLNFRDYDRINLLAGTVTGPASRLPPPEPKPEPWEVAQDEKNTRRAIAALVNALFSVVGVGAAVWWASKTTGWSDTTRISFSILGGLVTAIAEGGLFAVYYNRREDARKYREKRRERQKERLMSRYQKKLAVEQAKDEVVEAVDDKDADNEASVTNLDAPQETDTGPLRRRKKGGEKEDAVDET</sequence>
<proteinExistence type="predicted"/>
<reference evidence="3 4" key="1">
    <citation type="submission" date="2014-04" db="EMBL/GenBank/DDBJ databases">
        <authorList>
            <consortium name="DOE Joint Genome Institute"/>
            <person name="Kuo A."/>
            <person name="Zuccaro A."/>
            <person name="Kohler A."/>
            <person name="Nagy L.G."/>
            <person name="Floudas D."/>
            <person name="Copeland A."/>
            <person name="Barry K.W."/>
            <person name="Cichocki N."/>
            <person name="Veneault-Fourrey C."/>
            <person name="LaButti K."/>
            <person name="Lindquist E.A."/>
            <person name="Lipzen A."/>
            <person name="Lundell T."/>
            <person name="Morin E."/>
            <person name="Murat C."/>
            <person name="Sun H."/>
            <person name="Tunlid A."/>
            <person name="Henrissat B."/>
            <person name="Grigoriev I.V."/>
            <person name="Hibbett D.S."/>
            <person name="Martin F."/>
            <person name="Nordberg H.P."/>
            <person name="Cantor M.N."/>
            <person name="Hua S.X."/>
        </authorList>
    </citation>
    <scope>NUCLEOTIDE SEQUENCE [LARGE SCALE GENOMIC DNA]</scope>
    <source>
        <strain evidence="3 4">MAFF 305830</strain>
    </source>
</reference>